<reference evidence="2 3" key="1">
    <citation type="journal article" date="2016" name="Nat. Commun.">
        <title>Thousands of microbial genomes shed light on interconnected biogeochemical processes in an aquifer system.</title>
        <authorList>
            <person name="Anantharaman K."/>
            <person name="Brown C.T."/>
            <person name="Hug L.A."/>
            <person name="Sharon I."/>
            <person name="Castelle C.J."/>
            <person name="Probst A.J."/>
            <person name="Thomas B.C."/>
            <person name="Singh A."/>
            <person name="Wilkins M.J."/>
            <person name="Karaoz U."/>
            <person name="Brodie E.L."/>
            <person name="Williams K.H."/>
            <person name="Hubbard S.S."/>
            <person name="Banfield J.F."/>
        </authorList>
    </citation>
    <scope>NUCLEOTIDE SEQUENCE [LARGE SCALE GENOMIC DNA]</scope>
</reference>
<evidence type="ECO:0000313" key="3">
    <source>
        <dbReference type="Proteomes" id="UP000177126"/>
    </source>
</evidence>
<evidence type="ECO:0000313" key="2">
    <source>
        <dbReference type="EMBL" id="OGZ41913.1"/>
    </source>
</evidence>
<keyword evidence="1" id="KW-0472">Membrane</keyword>
<keyword evidence="1" id="KW-0812">Transmembrane</keyword>
<feature type="transmembrane region" description="Helical" evidence="1">
    <location>
        <begin position="66"/>
        <end position="85"/>
    </location>
</feature>
<sequence length="261" mass="29906">MKIIKKLMWVFLTILIGAGGVLLNENFIHYYTPKSVFYSILIGGITLATIAYFIQPLKKYGVHKFLLILTIGILIIPYLSLLKGYSNIFAKDQAGIQAKEVRFKIVKMEFKKEGQDIWDIAIDNRQVTLYPGKNWVWLGRMDVSGIGHDRQRGITEIETDVYWDQNLISQEHPDWEVPTLKKKSDVIRSEYLGEGKYLITFFYRIKEDGPILRPGGPVPPISVYPDIGMDIVIGEDGRFLRNALHLLHPEPFGEKIIEIPS</sequence>
<keyword evidence="1" id="KW-1133">Transmembrane helix</keyword>
<dbReference type="AlphaFoldDB" id="A0A1G2FV21"/>
<organism evidence="2 3">
    <name type="scientific">Candidatus Portnoybacteria bacterium RIFCSPLOWO2_02_FULL_39_11</name>
    <dbReference type="NCBI Taxonomy" id="1802001"/>
    <lineage>
        <taxon>Bacteria</taxon>
        <taxon>Candidatus Portnoyibacteriota</taxon>
    </lineage>
</organism>
<feature type="transmembrane region" description="Helical" evidence="1">
    <location>
        <begin position="7"/>
        <end position="24"/>
    </location>
</feature>
<dbReference type="EMBL" id="MHNF01000006">
    <property type="protein sequence ID" value="OGZ41913.1"/>
    <property type="molecule type" value="Genomic_DNA"/>
</dbReference>
<comment type="caution">
    <text evidence="2">The sequence shown here is derived from an EMBL/GenBank/DDBJ whole genome shotgun (WGS) entry which is preliminary data.</text>
</comment>
<dbReference type="Proteomes" id="UP000177126">
    <property type="component" value="Unassembled WGS sequence"/>
</dbReference>
<protein>
    <submittedName>
        <fullName evidence="2">Uncharacterized protein</fullName>
    </submittedName>
</protein>
<feature type="transmembrane region" description="Helical" evidence="1">
    <location>
        <begin position="36"/>
        <end position="54"/>
    </location>
</feature>
<gene>
    <name evidence="2" type="ORF">A3B04_02140</name>
</gene>
<evidence type="ECO:0000256" key="1">
    <source>
        <dbReference type="SAM" id="Phobius"/>
    </source>
</evidence>
<accession>A0A1G2FV21</accession>
<name>A0A1G2FV21_9BACT</name>
<proteinExistence type="predicted"/>